<dbReference type="Proteomes" id="UP000664807">
    <property type="component" value="Unassembled WGS sequence"/>
</dbReference>
<protein>
    <submittedName>
        <fullName evidence="1">Uncharacterized protein</fullName>
    </submittedName>
</protein>
<name>A0ABS3FD23_9FLAO</name>
<evidence type="ECO:0000313" key="2">
    <source>
        <dbReference type="Proteomes" id="UP000664807"/>
    </source>
</evidence>
<dbReference type="EMBL" id="JAFLNM010000001">
    <property type="protein sequence ID" value="MBO0340943.1"/>
    <property type="molecule type" value="Genomic_DNA"/>
</dbReference>
<gene>
    <name evidence="1" type="ORF">J0654_04770</name>
</gene>
<organism evidence="1 2">
    <name type="scientific">Flagellimonas profundi</name>
    <dbReference type="NCBI Taxonomy" id="2915620"/>
    <lineage>
        <taxon>Bacteria</taxon>
        <taxon>Pseudomonadati</taxon>
        <taxon>Bacteroidota</taxon>
        <taxon>Flavobacteriia</taxon>
        <taxon>Flavobacteriales</taxon>
        <taxon>Flavobacteriaceae</taxon>
        <taxon>Flagellimonas</taxon>
    </lineage>
</organism>
<dbReference type="RefSeq" id="WP_207026512.1">
    <property type="nucleotide sequence ID" value="NZ_JAFLNM010000001.1"/>
</dbReference>
<evidence type="ECO:0000313" key="1">
    <source>
        <dbReference type="EMBL" id="MBO0340943.1"/>
    </source>
</evidence>
<sequence>MKFSERLYGQDYTAKLEEFNSKVSAIKESYDGEFDTTDAMYIMQTHPTKGEVKLIVDENVPTDLKRQIVEAFDSVWN</sequence>
<keyword evidence="2" id="KW-1185">Reference proteome</keyword>
<proteinExistence type="predicted"/>
<comment type="caution">
    <text evidence="1">The sequence shown here is derived from an EMBL/GenBank/DDBJ whole genome shotgun (WGS) entry which is preliminary data.</text>
</comment>
<reference evidence="1 2" key="1">
    <citation type="submission" date="2021-03" db="EMBL/GenBank/DDBJ databases">
        <title>Muricauda lutimaris sp. nov. and Muricauda ruestringensis sp. nov, two marine members of the Flavobacteriaceae isolated from deep sea sediments of Western Pacific.</title>
        <authorList>
            <person name="Zhao S."/>
            <person name="Liu R."/>
        </authorList>
    </citation>
    <scope>NUCLEOTIDE SEQUENCE [LARGE SCALE GENOMIC DNA]</scope>
    <source>
        <strain evidence="1 2">BC31-3-A3</strain>
    </source>
</reference>
<accession>A0ABS3FD23</accession>